<reference evidence="11 12" key="1">
    <citation type="journal article" date="2020" name="J Geophys Res Biogeosci">
        <title>Magnetotaxis as an Adaptation to Enable Bacterial Shuttling of Microbial Sulfur and Sulfur Cycling Across Aquatic Oxic#Anoxic Interfaces.</title>
        <authorList>
            <person name="Li J."/>
            <person name="Liu P."/>
            <person name="Wang J."/>
            <person name="Roberts A.P."/>
            <person name="Pan Y."/>
        </authorList>
    </citation>
    <scope>NUCLEOTIDE SEQUENCE [LARGE SCALE GENOMIC DNA]</scope>
    <source>
        <strain evidence="11 12">MYR-1_YQ</strain>
    </source>
</reference>
<feature type="transmembrane region" description="Helical" evidence="10">
    <location>
        <begin position="191"/>
        <end position="214"/>
    </location>
</feature>
<keyword evidence="12" id="KW-1185">Reference proteome</keyword>
<dbReference type="CDD" id="cd06582">
    <property type="entry name" value="TM_PBP1_LivH_like"/>
    <property type="match status" value="1"/>
</dbReference>
<organism evidence="11 12">
    <name type="scientific">Candidatus Magnetobacterium casense</name>
    <dbReference type="NCBI Taxonomy" id="1455061"/>
    <lineage>
        <taxon>Bacteria</taxon>
        <taxon>Pseudomonadati</taxon>
        <taxon>Nitrospirota</taxon>
        <taxon>Thermodesulfovibrionia</taxon>
        <taxon>Thermodesulfovibrionales</taxon>
        <taxon>Candidatus Magnetobacteriaceae</taxon>
        <taxon>Candidatus Magnetobacterium</taxon>
    </lineage>
</organism>
<proteinExistence type="inferred from homology"/>
<dbReference type="InterPro" id="IPR052157">
    <property type="entry name" value="BCAA_transport_permease"/>
</dbReference>
<evidence type="ECO:0000256" key="4">
    <source>
        <dbReference type="ARBA" id="ARBA00022519"/>
    </source>
</evidence>
<feature type="transmembrane region" description="Helical" evidence="10">
    <location>
        <begin position="269"/>
        <end position="288"/>
    </location>
</feature>
<keyword evidence="7 10" id="KW-1133">Transmembrane helix</keyword>
<feature type="transmembrane region" description="Helical" evidence="10">
    <location>
        <begin position="57"/>
        <end position="79"/>
    </location>
</feature>
<evidence type="ECO:0000256" key="6">
    <source>
        <dbReference type="ARBA" id="ARBA00022970"/>
    </source>
</evidence>
<evidence type="ECO:0000256" key="8">
    <source>
        <dbReference type="ARBA" id="ARBA00023136"/>
    </source>
</evidence>
<dbReference type="RefSeq" id="WP_218251738.1">
    <property type="nucleotide sequence ID" value="NZ_JABXWD010000074.1"/>
</dbReference>
<keyword evidence="2" id="KW-0813">Transport</keyword>
<comment type="subcellular location">
    <subcellularLocation>
        <location evidence="1">Cell membrane</location>
        <topology evidence="1">Multi-pass membrane protein</topology>
    </subcellularLocation>
</comment>
<evidence type="ECO:0000313" key="11">
    <source>
        <dbReference type="EMBL" id="MBV6341122.1"/>
    </source>
</evidence>
<evidence type="ECO:0000256" key="9">
    <source>
        <dbReference type="ARBA" id="ARBA00037998"/>
    </source>
</evidence>
<dbReference type="Proteomes" id="UP001196980">
    <property type="component" value="Unassembled WGS sequence"/>
</dbReference>
<feature type="transmembrane region" description="Helical" evidence="10">
    <location>
        <begin position="12"/>
        <end position="37"/>
    </location>
</feature>
<keyword evidence="8 10" id="KW-0472">Membrane</keyword>
<evidence type="ECO:0000256" key="1">
    <source>
        <dbReference type="ARBA" id="ARBA00004651"/>
    </source>
</evidence>
<comment type="similarity">
    <text evidence="9">Belongs to the binding-protein-dependent transport system permease family. LivHM subfamily.</text>
</comment>
<feature type="transmembrane region" description="Helical" evidence="10">
    <location>
        <begin position="245"/>
        <end position="263"/>
    </location>
</feature>
<comment type="caution">
    <text evidence="11">The sequence shown here is derived from an EMBL/GenBank/DDBJ whole genome shotgun (WGS) entry which is preliminary data.</text>
</comment>
<evidence type="ECO:0000256" key="10">
    <source>
        <dbReference type="SAM" id="Phobius"/>
    </source>
</evidence>
<keyword evidence="6" id="KW-0029">Amino-acid transport</keyword>
<sequence length="295" mass="31427">MFLLQLTNGLTLGSIYALIAVGYTMVYGVLGLINFAHGEVYMLGAFIAYHLVTVCDVSFFAAFGIALIVCSAFGIFLEYFAYRPLRDKRRLVALISAIGMSIFLQNLALIIWGAQQKGFPAEKLPAFFSSMALTIGDININYLQVFIFALCVLLMLALNYIIMRTQTGMAMRAIAQDAKAAALMGINLNRVISFTFATGSFLGAVAGVLVGVYYNAIWPTMGYMAGIKAFAAAVLGGIGSVPGAILGGMILGIAEAFGAGYISSAYRDGIAYAIMILVIIFKPAGLLGKTEGDSR</sequence>
<dbReference type="Pfam" id="PF02653">
    <property type="entry name" value="BPD_transp_2"/>
    <property type="match status" value="1"/>
</dbReference>
<feature type="transmembrane region" description="Helical" evidence="10">
    <location>
        <begin position="142"/>
        <end position="162"/>
    </location>
</feature>
<feature type="transmembrane region" description="Helical" evidence="10">
    <location>
        <begin position="91"/>
        <end position="114"/>
    </location>
</feature>
<protein>
    <submittedName>
        <fullName evidence="11">Branched-chain amino acid ABC transporter permease</fullName>
    </submittedName>
</protein>
<keyword evidence="4" id="KW-0997">Cell inner membrane</keyword>
<dbReference type="InterPro" id="IPR001851">
    <property type="entry name" value="ABC_transp_permease"/>
</dbReference>
<name>A0ABS6RXF5_9BACT</name>
<keyword evidence="3" id="KW-1003">Cell membrane</keyword>
<evidence type="ECO:0000256" key="2">
    <source>
        <dbReference type="ARBA" id="ARBA00022448"/>
    </source>
</evidence>
<evidence type="ECO:0000256" key="3">
    <source>
        <dbReference type="ARBA" id="ARBA00022475"/>
    </source>
</evidence>
<evidence type="ECO:0000313" key="12">
    <source>
        <dbReference type="Proteomes" id="UP001196980"/>
    </source>
</evidence>
<evidence type="ECO:0000256" key="5">
    <source>
        <dbReference type="ARBA" id="ARBA00022692"/>
    </source>
</evidence>
<dbReference type="PANTHER" id="PTHR11795:SF371">
    <property type="entry name" value="HIGH-AFFINITY BRANCHED-CHAIN AMINO ACID TRANSPORT SYSTEM PERMEASE PROTEIN LIVH"/>
    <property type="match status" value="1"/>
</dbReference>
<dbReference type="PANTHER" id="PTHR11795">
    <property type="entry name" value="BRANCHED-CHAIN AMINO ACID TRANSPORT SYSTEM PERMEASE PROTEIN LIVH"/>
    <property type="match status" value="1"/>
</dbReference>
<keyword evidence="5 10" id="KW-0812">Transmembrane</keyword>
<accession>A0ABS6RXF5</accession>
<evidence type="ECO:0000256" key="7">
    <source>
        <dbReference type="ARBA" id="ARBA00022989"/>
    </source>
</evidence>
<gene>
    <name evidence="11" type="ORF">HWQ67_05945</name>
</gene>
<dbReference type="EMBL" id="JABXWD010000074">
    <property type="protein sequence ID" value="MBV6341122.1"/>
    <property type="molecule type" value="Genomic_DNA"/>
</dbReference>